<dbReference type="Gene3D" id="1.10.3210.10">
    <property type="entry name" value="Hypothetical protein af1432"/>
    <property type="match status" value="1"/>
</dbReference>
<dbReference type="InterPro" id="IPR052020">
    <property type="entry name" value="Cyclic_di-GMP/3'3'-cGAMP_PDE"/>
</dbReference>
<dbReference type="Pfam" id="PF11849">
    <property type="entry name" value="DUF3369"/>
    <property type="match status" value="1"/>
</dbReference>
<dbReference type="Proteomes" id="UP000093173">
    <property type="component" value="Unassembled WGS sequence"/>
</dbReference>
<dbReference type="Pfam" id="PF13487">
    <property type="entry name" value="HD_5"/>
    <property type="match status" value="1"/>
</dbReference>
<dbReference type="InterPro" id="IPR001789">
    <property type="entry name" value="Sig_transdc_resp-reg_receiver"/>
</dbReference>
<gene>
    <name evidence="4" type="ORF">A6E14_11565</name>
</gene>
<dbReference type="PROSITE" id="PS50110">
    <property type="entry name" value="RESPONSE_REGULATORY"/>
    <property type="match status" value="1"/>
</dbReference>
<feature type="domain" description="Response regulatory" evidence="2">
    <location>
        <begin position="27"/>
        <end position="151"/>
    </location>
</feature>
<dbReference type="Gene3D" id="3.40.50.2300">
    <property type="match status" value="1"/>
</dbReference>
<keyword evidence="1" id="KW-0597">Phosphoprotein</keyword>
<accession>A0A1B9QXW7</accession>
<organism evidence="4 5">
    <name type="scientific">Vibrio genomosp. F10</name>
    <dbReference type="NCBI Taxonomy" id="723171"/>
    <lineage>
        <taxon>Bacteria</taxon>
        <taxon>Pseudomonadati</taxon>
        <taxon>Pseudomonadota</taxon>
        <taxon>Gammaproteobacteria</taxon>
        <taxon>Vibrionales</taxon>
        <taxon>Vibrionaceae</taxon>
        <taxon>Vibrio</taxon>
    </lineage>
</organism>
<dbReference type="CDD" id="cd00156">
    <property type="entry name" value="REC"/>
    <property type="match status" value="1"/>
</dbReference>
<evidence type="ECO:0000259" key="3">
    <source>
        <dbReference type="PROSITE" id="PS51832"/>
    </source>
</evidence>
<keyword evidence="5" id="KW-1185">Reference proteome</keyword>
<dbReference type="GO" id="GO:0000160">
    <property type="term" value="P:phosphorelay signal transduction system"/>
    <property type="evidence" value="ECO:0007669"/>
    <property type="project" value="InterPro"/>
</dbReference>
<dbReference type="CDD" id="cd00077">
    <property type="entry name" value="HDc"/>
    <property type="match status" value="1"/>
</dbReference>
<dbReference type="InterPro" id="IPR021800">
    <property type="entry name" value="DUF3369"/>
</dbReference>
<dbReference type="InterPro" id="IPR011006">
    <property type="entry name" value="CheY-like_superfamily"/>
</dbReference>
<evidence type="ECO:0000259" key="2">
    <source>
        <dbReference type="PROSITE" id="PS50110"/>
    </source>
</evidence>
<evidence type="ECO:0000313" key="4">
    <source>
        <dbReference type="EMBL" id="OCH75097.1"/>
    </source>
</evidence>
<dbReference type="PROSITE" id="PS51832">
    <property type="entry name" value="HD_GYP"/>
    <property type="match status" value="1"/>
</dbReference>
<evidence type="ECO:0008006" key="6">
    <source>
        <dbReference type="Google" id="ProtNLM"/>
    </source>
</evidence>
<feature type="domain" description="HD-GYP" evidence="3">
    <location>
        <begin position="322"/>
        <end position="519"/>
    </location>
</feature>
<evidence type="ECO:0000313" key="5">
    <source>
        <dbReference type="Proteomes" id="UP000093173"/>
    </source>
</evidence>
<dbReference type="SUPFAM" id="SSF109604">
    <property type="entry name" value="HD-domain/PDEase-like"/>
    <property type="match status" value="1"/>
</dbReference>
<dbReference type="RefSeq" id="WP_065576960.1">
    <property type="nucleotide sequence ID" value="NZ_JBNGCH010000569.1"/>
</dbReference>
<dbReference type="SMART" id="SM00471">
    <property type="entry name" value="HDc"/>
    <property type="match status" value="1"/>
</dbReference>
<evidence type="ECO:0000256" key="1">
    <source>
        <dbReference type="PROSITE-ProRule" id="PRU00169"/>
    </source>
</evidence>
<dbReference type="AlphaFoldDB" id="A0A1B9QXW7"/>
<dbReference type="GO" id="GO:0008081">
    <property type="term" value="F:phosphoric diester hydrolase activity"/>
    <property type="evidence" value="ECO:0007669"/>
    <property type="project" value="UniProtKB-ARBA"/>
</dbReference>
<dbReference type="InterPro" id="IPR003607">
    <property type="entry name" value="HD/PDEase_dom"/>
</dbReference>
<name>A0A1B9QXW7_9VIBR</name>
<dbReference type="PANTHER" id="PTHR45228:SF9">
    <property type="entry name" value="3'3'-CGAMP-SPECIFIC PHOSPHODIESTERASE 2"/>
    <property type="match status" value="1"/>
</dbReference>
<dbReference type="SUPFAM" id="SSF52172">
    <property type="entry name" value="CheY-like"/>
    <property type="match status" value="1"/>
</dbReference>
<reference evidence="5" key="1">
    <citation type="submission" date="2016-06" db="EMBL/GenBank/DDBJ databases">
        <authorList>
            <person name="Hehemann J.-H."/>
            <person name="Arevalo P."/>
            <person name="Datta M.S."/>
            <person name="Polz M.F."/>
        </authorList>
    </citation>
    <scope>NUCLEOTIDE SEQUENCE [LARGE SCALE GENOMIC DNA]</scope>
    <source>
        <strain evidence="5">9CSC122</strain>
    </source>
</reference>
<sequence length="522" mass="59089">MSDDLFNDDFFADEEEAQDKVPQKPWNVLIVDDDEEIHRVTKMALRSFEFENRPLNFISAYSAKEGESAFLTNHDIAMVLLDVVMETDHAGLELAKWIRDEHGDLNVRIVLRTGQPGQSPEQSVIKDYDINDYKAKTELTAQKLYTTTLTALRAYQHIMILEQSKMGMEQVVIATKNVMDKLGFVAFSKAALDQIITLINVNDTMLIDLTPMTKAQVSGTQNQDGKSKVDVICGTGLFQHTQDKYTCLEELPFQCLVAKSRQNNGSVFDGEEILIYCKSDNHAVAFYIATGRELGQLDRHLLEVFTENLVVGLKNIDLNEQMKNSQREVIYRLTEVVESRSNETGYHVKRVARYCELLAQLYGLNEEQCETILFASPLHDIGKVGTPDRVLNKPAKLNAEEWAIMQTHAEIGQQMLQGSELELLDAGAIIAGTHHERWDGNGYPNGLSGENIPIYGRICALADIFDALCSKRVYKDAWSIEKVFDYIESESGLFFDPKLVELFLHNKAQFLNIKEELKDPEC</sequence>
<dbReference type="InterPro" id="IPR037522">
    <property type="entry name" value="HD_GYP_dom"/>
</dbReference>
<feature type="modified residue" description="4-aspartylphosphate" evidence="1">
    <location>
        <position position="82"/>
    </location>
</feature>
<protein>
    <recommendedName>
        <fullName evidence="6">Phosphodiesterase</fullName>
    </recommendedName>
</protein>
<dbReference type="EMBL" id="MAJZ01000569">
    <property type="protein sequence ID" value="OCH75097.1"/>
    <property type="molecule type" value="Genomic_DNA"/>
</dbReference>
<dbReference type="PANTHER" id="PTHR45228">
    <property type="entry name" value="CYCLIC DI-GMP PHOSPHODIESTERASE TM_0186-RELATED"/>
    <property type="match status" value="1"/>
</dbReference>
<comment type="caution">
    <text evidence="4">The sequence shown here is derived from an EMBL/GenBank/DDBJ whole genome shotgun (WGS) entry which is preliminary data.</text>
</comment>
<proteinExistence type="predicted"/>